<comment type="subcellular location">
    <subcellularLocation>
        <location evidence="1">Membrane</location>
        <topology evidence="1">Multi-pass membrane protein</topology>
    </subcellularLocation>
</comment>
<protein>
    <submittedName>
        <fullName evidence="11">Elongation of very long chain fatty acids protein-like</fullName>
    </submittedName>
</protein>
<evidence type="ECO:0000256" key="10">
    <source>
        <dbReference type="SAM" id="Phobius"/>
    </source>
</evidence>
<dbReference type="Pfam" id="PF01151">
    <property type="entry name" value="ELO"/>
    <property type="match status" value="1"/>
</dbReference>
<keyword evidence="2" id="KW-0444">Lipid biosynthesis</keyword>
<sequence>MNLSVFEWPPRDPRTREWIFIETWTPSLLLVSLYAFTVKVVLPLWMRGRNPFNVVQYIRAYNIFMVVANAWFLVKLGSR</sequence>
<evidence type="ECO:0000256" key="7">
    <source>
        <dbReference type="ARBA" id="ARBA00023098"/>
    </source>
</evidence>
<evidence type="ECO:0000256" key="2">
    <source>
        <dbReference type="ARBA" id="ARBA00022516"/>
    </source>
</evidence>
<dbReference type="OrthoDB" id="6417812at2759"/>
<evidence type="ECO:0000256" key="1">
    <source>
        <dbReference type="ARBA" id="ARBA00004141"/>
    </source>
</evidence>
<gene>
    <name evidence="11" type="ORF">BIW11_09262</name>
</gene>
<keyword evidence="7" id="KW-0443">Lipid metabolism</keyword>
<evidence type="ECO:0000256" key="4">
    <source>
        <dbReference type="ARBA" id="ARBA00022692"/>
    </source>
</evidence>
<dbReference type="GO" id="GO:0016020">
    <property type="term" value="C:membrane"/>
    <property type="evidence" value="ECO:0007669"/>
    <property type="project" value="UniProtKB-SubCell"/>
</dbReference>
<organism evidence="11 12">
    <name type="scientific">Tropilaelaps mercedesae</name>
    <dbReference type="NCBI Taxonomy" id="418985"/>
    <lineage>
        <taxon>Eukaryota</taxon>
        <taxon>Metazoa</taxon>
        <taxon>Ecdysozoa</taxon>
        <taxon>Arthropoda</taxon>
        <taxon>Chelicerata</taxon>
        <taxon>Arachnida</taxon>
        <taxon>Acari</taxon>
        <taxon>Parasitiformes</taxon>
        <taxon>Mesostigmata</taxon>
        <taxon>Gamasina</taxon>
        <taxon>Dermanyssoidea</taxon>
        <taxon>Laelapidae</taxon>
        <taxon>Tropilaelaps</taxon>
    </lineage>
</organism>
<reference evidence="11 12" key="1">
    <citation type="journal article" date="2017" name="Gigascience">
        <title>Draft genome of the honey bee ectoparasitic mite, Tropilaelaps mercedesae, is shaped by the parasitic life history.</title>
        <authorList>
            <person name="Dong X."/>
            <person name="Armstrong S.D."/>
            <person name="Xia D."/>
            <person name="Makepeace B.L."/>
            <person name="Darby A.C."/>
            <person name="Kadowaki T."/>
        </authorList>
    </citation>
    <scope>NUCLEOTIDE SEQUENCE [LARGE SCALE GENOMIC DNA]</scope>
    <source>
        <strain evidence="11">Wuxi-XJTLU</strain>
    </source>
</reference>
<name>A0A1V9XKU9_9ACAR</name>
<evidence type="ECO:0000313" key="12">
    <source>
        <dbReference type="Proteomes" id="UP000192247"/>
    </source>
</evidence>
<keyword evidence="8 10" id="KW-0472">Membrane</keyword>
<accession>A0A1V9XKU9</accession>
<evidence type="ECO:0000256" key="9">
    <source>
        <dbReference type="ARBA" id="ARBA00023160"/>
    </source>
</evidence>
<dbReference type="GO" id="GO:0009922">
    <property type="term" value="F:fatty acid elongase activity"/>
    <property type="evidence" value="ECO:0007669"/>
    <property type="project" value="InterPro"/>
</dbReference>
<keyword evidence="5" id="KW-0276">Fatty acid metabolism</keyword>
<evidence type="ECO:0000256" key="6">
    <source>
        <dbReference type="ARBA" id="ARBA00022989"/>
    </source>
</evidence>
<feature type="transmembrane region" description="Helical" evidence="10">
    <location>
        <begin position="24"/>
        <end position="45"/>
    </location>
</feature>
<evidence type="ECO:0000256" key="5">
    <source>
        <dbReference type="ARBA" id="ARBA00022832"/>
    </source>
</evidence>
<keyword evidence="12" id="KW-1185">Reference proteome</keyword>
<dbReference type="InterPro" id="IPR002076">
    <property type="entry name" value="ELO_fam"/>
</dbReference>
<dbReference type="Proteomes" id="UP000192247">
    <property type="component" value="Unassembled WGS sequence"/>
</dbReference>
<proteinExistence type="predicted"/>
<evidence type="ECO:0000256" key="3">
    <source>
        <dbReference type="ARBA" id="ARBA00022679"/>
    </source>
</evidence>
<evidence type="ECO:0000256" key="8">
    <source>
        <dbReference type="ARBA" id="ARBA00023136"/>
    </source>
</evidence>
<keyword evidence="4 10" id="KW-0812">Transmembrane</keyword>
<comment type="caution">
    <text evidence="11">The sequence shown here is derived from an EMBL/GenBank/DDBJ whole genome shotgun (WGS) entry which is preliminary data.</text>
</comment>
<evidence type="ECO:0000313" key="11">
    <source>
        <dbReference type="EMBL" id="OQR74155.1"/>
    </source>
</evidence>
<feature type="transmembrane region" description="Helical" evidence="10">
    <location>
        <begin position="57"/>
        <end position="74"/>
    </location>
</feature>
<dbReference type="EMBL" id="MNPL01008607">
    <property type="protein sequence ID" value="OQR74155.1"/>
    <property type="molecule type" value="Genomic_DNA"/>
</dbReference>
<dbReference type="InParanoid" id="A0A1V9XKU9"/>
<keyword evidence="6 10" id="KW-1133">Transmembrane helix</keyword>
<keyword evidence="9" id="KW-0275">Fatty acid biosynthesis</keyword>
<dbReference type="AlphaFoldDB" id="A0A1V9XKU9"/>
<dbReference type="GO" id="GO:0006633">
    <property type="term" value="P:fatty acid biosynthetic process"/>
    <property type="evidence" value="ECO:0007669"/>
    <property type="project" value="UniProtKB-KW"/>
</dbReference>
<keyword evidence="3" id="KW-0808">Transferase</keyword>